<proteinExistence type="predicted"/>
<organism evidence="1 2">
    <name type="scientific">Neolewinella aquimaris</name>
    <dbReference type="NCBI Taxonomy" id="1835722"/>
    <lineage>
        <taxon>Bacteria</taxon>
        <taxon>Pseudomonadati</taxon>
        <taxon>Bacteroidota</taxon>
        <taxon>Saprospiria</taxon>
        <taxon>Saprospirales</taxon>
        <taxon>Lewinellaceae</taxon>
        <taxon>Neolewinella</taxon>
    </lineage>
</organism>
<dbReference type="InterPro" id="IPR018673">
    <property type="entry name" value="DUF2141"/>
</dbReference>
<sequence>MYYLLSILFLLTTAGAPQHLDLEILSSTAGGKVYVAVYDSPDGFENEESISTASRELTASAQSAELALQVPTEGDYVIAVFQDLNDNGTLDRNFIGVPTEPYGFGKLPPSKWRAPEFGEVATTVAGGGRMKIEVRHWREY</sequence>
<name>A0A840EBU6_9BACT</name>
<dbReference type="AlphaFoldDB" id="A0A840EBU6"/>
<reference evidence="1 2" key="1">
    <citation type="submission" date="2020-08" db="EMBL/GenBank/DDBJ databases">
        <title>Genomic Encyclopedia of Type Strains, Phase IV (KMG-IV): sequencing the most valuable type-strain genomes for metagenomic binning, comparative biology and taxonomic classification.</title>
        <authorList>
            <person name="Goeker M."/>
        </authorList>
    </citation>
    <scope>NUCLEOTIDE SEQUENCE [LARGE SCALE GENOMIC DNA]</scope>
    <source>
        <strain evidence="1 2">DSM 105137</strain>
    </source>
</reference>
<keyword evidence="2" id="KW-1185">Reference proteome</keyword>
<dbReference type="Pfam" id="PF09912">
    <property type="entry name" value="DUF2141"/>
    <property type="match status" value="1"/>
</dbReference>
<accession>A0A840EBU6</accession>
<dbReference type="EMBL" id="JACIFF010000005">
    <property type="protein sequence ID" value="MBB4079468.1"/>
    <property type="molecule type" value="Genomic_DNA"/>
</dbReference>
<comment type="caution">
    <text evidence="1">The sequence shown here is derived from an EMBL/GenBank/DDBJ whole genome shotgun (WGS) entry which is preliminary data.</text>
</comment>
<evidence type="ECO:0000313" key="1">
    <source>
        <dbReference type="EMBL" id="MBB4079468.1"/>
    </source>
</evidence>
<protein>
    <submittedName>
        <fullName evidence="1">Uncharacterized protein (DUF2141 family)</fullName>
    </submittedName>
</protein>
<gene>
    <name evidence="1" type="ORF">GGR28_002093</name>
</gene>
<dbReference type="RefSeq" id="WP_183495722.1">
    <property type="nucleotide sequence ID" value="NZ_JACIFF010000005.1"/>
</dbReference>
<dbReference type="Proteomes" id="UP000576209">
    <property type="component" value="Unassembled WGS sequence"/>
</dbReference>
<evidence type="ECO:0000313" key="2">
    <source>
        <dbReference type="Proteomes" id="UP000576209"/>
    </source>
</evidence>